<feature type="compositionally biased region" description="Basic and acidic residues" evidence="1">
    <location>
        <begin position="19"/>
        <end position="30"/>
    </location>
</feature>
<reference evidence="2" key="2">
    <citation type="journal article" date="2023" name="IMA Fungus">
        <title>Comparative genomic study of the Penicillium genus elucidates a diverse pangenome and 15 lateral gene transfer events.</title>
        <authorList>
            <person name="Petersen C."/>
            <person name="Sorensen T."/>
            <person name="Nielsen M.R."/>
            <person name="Sondergaard T.E."/>
            <person name="Sorensen J.L."/>
            <person name="Fitzpatrick D.A."/>
            <person name="Frisvad J.C."/>
            <person name="Nielsen K.L."/>
        </authorList>
    </citation>
    <scope>NUCLEOTIDE SEQUENCE</scope>
    <source>
        <strain evidence="2">IBT 34128</strain>
    </source>
</reference>
<reference evidence="2" key="1">
    <citation type="submission" date="2022-11" db="EMBL/GenBank/DDBJ databases">
        <authorList>
            <person name="Petersen C."/>
        </authorList>
    </citation>
    <scope>NUCLEOTIDE SEQUENCE</scope>
    <source>
        <strain evidence="2">IBT 34128</strain>
    </source>
</reference>
<feature type="compositionally biased region" description="Polar residues" evidence="1">
    <location>
        <begin position="718"/>
        <end position="735"/>
    </location>
</feature>
<gene>
    <name evidence="2" type="ORF">NUU61_006369</name>
</gene>
<dbReference type="OrthoDB" id="5406427at2759"/>
<dbReference type="EMBL" id="JAPMSZ010000009">
    <property type="protein sequence ID" value="KAJ5091499.1"/>
    <property type="molecule type" value="Genomic_DNA"/>
</dbReference>
<comment type="caution">
    <text evidence="2">The sequence shown here is derived from an EMBL/GenBank/DDBJ whole genome shotgun (WGS) entry which is preliminary data.</text>
</comment>
<evidence type="ECO:0000313" key="2">
    <source>
        <dbReference type="EMBL" id="KAJ5091499.1"/>
    </source>
</evidence>
<feature type="compositionally biased region" description="Polar residues" evidence="1">
    <location>
        <begin position="860"/>
        <end position="869"/>
    </location>
</feature>
<feature type="compositionally biased region" description="Basic and acidic residues" evidence="1">
    <location>
        <begin position="169"/>
        <end position="179"/>
    </location>
</feature>
<feature type="compositionally biased region" description="Pro residues" evidence="1">
    <location>
        <begin position="248"/>
        <end position="257"/>
    </location>
</feature>
<proteinExistence type="predicted"/>
<organism evidence="2 3">
    <name type="scientific">Penicillium alfredii</name>
    <dbReference type="NCBI Taxonomy" id="1506179"/>
    <lineage>
        <taxon>Eukaryota</taxon>
        <taxon>Fungi</taxon>
        <taxon>Dikarya</taxon>
        <taxon>Ascomycota</taxon>
        <taxon>Pezizomycotina</taxon>
        <taxon>Eurotiomycetes</taxon>
        <taxon>Eurotiomycetidae</taxon>
        <taxon>Eurotiales</taxon>
        <taxon>Aspergillaceae</taxon>
        <taxon>Penicillium</taxon>
    </lineage>
</organism>
<feature type="compositionally biased region" description="Polar residues" evidence="1">
    <location>
        <begin position="68"/>
        <end position="80"/>
    </location>
</feature>
<feature type="compositionally biased region" description="Pro residues" evidence="1">
    <location>
        <begin position="125"/>
        <end position="134"/>
    </location>
</feature>
<feature type="region of interest" description="Disordered" evidence="1">
    <location>
        <begin position="1"/>
        <end position="449"/>
    </location>
</feature>
<dbReference type="RefSeq" id="XP_056509697.1">
    <property type="nucleotide sequence ID" value="XM_056656897.1"/>
</dbReference>
<sequence length="869" mass="92055">MASISLPPQSQTAYSQHFDLPDHANADSSRRLTMPAPLPNPHFVFPARDVDESKSHSGPSERPALPTFSFNSGSEPSSQPAGPPVRSNSRSGGHRRRPSEFVGGEQLVTPGAADGEKREGASANPVPPPGPGPGRGPGRRGHAHRRSAAVSGVDLNAISKALNTPADNKSGKDDTEDISKPLSQSAPSLGRPTPPISPQFPPVPTAIHIEPAPNDDAPDAGQSDSTSHKPSASITTIKIEQPEDPALPEEPTPPGPKSKPRPKTADASLAFDFIQSTEAAGVPAIKRSHSAAGHSRSHKSLSTGNLDAALSGHGGDDAHSTDTSRHSCSDDGSESSCDQDADGSTSAKKDPSKSKKKKRVRSWAGSILTRGKSKSKRYQSKADSEEEPMPSPPPLTRTDSDVGSAVDVDFDNDDVVVIRTPTNPDGPVSDAETIQNKPPLPAPTLDTSWKPRSFYEQGAAPDTLSSPVIDLDAALGPFNTPEIRPTPGAPSNFTVASQRMYSGGRRGAFIGPEMRYHRRTESAPVMPPFDHSALGGVRLGGTSTVEAPDVFYEEEEDAFLAANQSPRDEGPPAHGSSVFVSSDEENKSSKSSDTADTLTRAPEESHPKQAGLGIQARDEAATPTAGLEQQGAVDQAENAASPSTGPPRSPVEILKSEASVSKPTGPPSPDISPRFLTVEKRPATSPMELQPSIPPFSLSAGVSPSDSSFPSPDIPRSTTASSMTDRNFSSHSYHNLPSDHRYASIEDVPSLTSSASTMTNNMNRFSASFFPRGRMSTDRAASFSATGYRRSNPANASKRSSLASLSKLVGGQHSERSKLNQEEKPPGDVPEKTKKKGRRLSRLMHFWKLKDKDRTAAELSPTTQERPQS</sequence>
<feature type="compositionally biased region" description="Low complexity" evidence="1">
    <location>
        <begin position="796"/>
        <end position="808"/>
    </location>
</feature>
<feature type="region of interest" description="Disordered" evidence="1">
    <location>
        <begin position="776"/>
        <end position="869"/>
    </location>
</feature>
<dbReference type="GeneID" id="81396066"/>
<feature type="compositionally biased region" description="Pro residues" evidence="1">
    <location>
        <begin position="192"/>
        <end position="204"/>
    </location>
</feature>
<feature type="compositionally biased region" description="Basic residues" evidence="1">
    <location>
        <begin position="833"/>
        <end position="847"/>
    </location>
</feature>
<keyword evidence="3" id="KW-1185">Reference proteome</keyword>
<name>A0A9W9K392_9EURO</name>
<feature type="compositionally biased region" description="Basic and acidic residues" evidence="1">
    <location>
        <begin position="813"/>
        <end position="832"/>
    </location>
</feature>
<feature type="compositionally biased region" description="Basic residues" evidence="1">
    <location>
        <begin position="137"/>
        <end position="147"/>
    </location>
</feature>
<dbReference type="AlphaFoldDB" id="A0A9W9K392"/>
<feature type="region of interest" description="Disordered" evidence="1">
    <location>
        <begin position="534"/>
        <end position="737"/>
    </location>
</feature>
<evidence type="ECO:0000313" key="3">
    <source>
        <dbReference type="Proteomes" id="UP001141434"/>
    </source>
</evidence>
<feature type="compositionally biased region" description="Polar residues" evidence="1">
    <location>
        <begin position="1"/>
        <end position="15"/>
    </location>
</feature>
<dbReference type="Proteomes" id="UP001141434">
    <property type="component" value="Unassembled WGS sequence"/>
</dbReference>
<evidence type="ECO:0008006" key="4">
    <source>
        <dbReference type="Google" id="ProtNLM"/>
    </source>
</evidence>
<feature type="compositionally biased region" description="Acidic residues" evidence="1">
    <location>
        <begin position="331"/>
        <end position="341"/>
    </location>
</feature>
<evidence type="ECO:0000256" key="1">
    <source>
        <dbReference type="SAM" id="MobiDB-lite"/>
    </source>
</evidence>
<feature type="compositionally biased region" description="Polar residues" evidence="1">
    <location>
        <begin position="222"/>
        <end position="238"/>
    </location>
</feature>
<feature type="compositionally biased region" description="Basic and acidic residues" evidence="1">
    <location>
        <begin position="314"/>
        <end position="329"/>
    </location>
</feature>
<feature type="compositionally biased region" description="Low complexity" evidence="1">
    <location>
        <begin position="703"/>
        <end position="717"/>
    </location>
</feature>
<protein>
    <recommendedName>
        <fullName evidence="4">Cell wall proline rich protein</fullName>
    </recommendedName>
</protein>
<accession>A0A9W9K392</accession>